<dbReference type="PANTHER" id="PTHR33053">
    <property type="entry name" value="PROTEIN, PUTATIVE-RELATED"/>
    <property type="match status" value="1"/>
</dbReference>
<reference evidence="1 2" key="1">
    <citation type="submission" date="2016-03" db="EMBL/GenBank/DDBJ databases">
        <title>Cyphomyrmex costatus WGS genome.</title>
        <authorList>
            <person name="Nygaard S."/>
            <person name="Hu H."/>
            <person name="Boomsma J."/>
            <person name="Zhang G."/>
        </authorList>
    </citation>
    <scope>NUCLEOTIDE SEQUENCE [LARGE SCALE GENOMIC DNA]</scope>
    <source>
        <strain evidence="1">MS0001</strain>
        <tissue evidence="1">Whole body</tissue>
    </source>
</reference>
<evidence type="ECO:0000313" key="1">
    <source>
        <dbReference type="EMBL" id="KYN07563.1"/>
    </source>
</evidence>
<accession>A0A151IP70</accession>
<organism evidence="1 2">
    <name type="scientific">Cyphomyrmex costatus</name>
    <dbReference type="NCBI Taxonomy" id="456900"/>
    <lineage>
        <taxon>Eukaryota</taxon>
        <taxon>Metazoa</taxon>
        <taxon>Ecdysozoa</taxon>
        <taxon>Arthropoda</taxon>
        <taxon>Hexapoda</taxon>
        <taxon>Insecta</taxon>
        <taxon>Pterygota</taxon>
        <taxon>Neoptera</taxon>
        <taxon>Endopterygota</taxon>
        <taxon>Hymenoptera</taxon>
        <taxon>Apocrita</taxon>
        <taxon>Aculeata</taxon>
        <taxon>Formicoidea</taxon>
        <taxon>Formicidae</taxon>
        <taxon>Myrmicinae</taxon>
        <taxon>Cyphomyrmex</taxon>
    </lineage>
</organism>
<gene>
    <name evidence="1" type="ORF">ALC62_01469</name>
</gene>
<evidence type="ECO:0000313" key="2">
    <source>
        <dbReference type="Proteomes" id="UP000078542"/>
    </source>
</evidence>
<proteinExistence type="predicted"/>
<dbReference type="Proteomes" id="UP000078542">
    <property type="component" value="Unassembled WGS sequence"/>
</dbReference>
<dbReference type="PANTHER" id="PTHR33053:SF25">
    <property type="entry name" value="TRANSPOSASE DOMAIN-CONTAINING PROTEIN"/>
    <property type="match status" value="1"/>
</dbReference>
<evidence type="ECO:0008006" key="3">
    <source>
        <dbReference type="Google" id="ProtNLM"/>
    </source>
</evidence>
<keyword evidence="2" id="KW-1185">Reference proteome</keyword>
<protein>
    <recommendedName>
        <fullName evidence="3">DUF4218 domain-containing protein</fullName>
    </recommendedName>
</protein>
<dbReference type="AlphaFoldDB" id="A0A151IP70"/>
<sequence>MEDASLQTRQTSCCNSTSATDINKCNKEITAKTSNVDDNIAYISTNQDVEFDDVLLSESLEEISAANNYNFDMINNKFINGNVDENFINAVAVWAIKYGISHSALIPLMKILNTFTNTMFFKDPRTLLETPRNIDIYTMDDGQYCHFNINSIMQKMITDVRESGTNIAVLDLLFNIDGITRGLQHMSISRSSNACFWPILLSKNVCGKVYVAGLYYGYTKPKDSNKFLQKFVSDIKSLIITGYIDNDITIKVNLSALICDTPAKSFVLAVKSHTGFFSCTKCTIRGEWHGRVCFPGVNENIPLRTDSELTNLKYIGEYHQGNCILNEIDNFGLVSCVPLDYMHLVCLGVMRKLISLWLKHVFPRRIARTFNKRVSELLQNIRSTVPSEFNRRPRSLNDYKQWKATEFRTFLLYLGPVVLKDILDKCMYNNFLTLHVAISILLNKAFCKEIDYLDYAEELLKHFVKTFTKLYGKAYVSHNIHNLLHLVADVRKFGILENFSCFRFENYMGTIKKLLRKGDKPLQKFQEGLAK</sequence>
<name>A0A151IP70_9HYME</name>
<dbReference type="EMBL" id="KQ976884">
    <property type="protein sequence ID" value="KYN07563.1"/>
    <property type="molecule type" value="Genomic_DNA"/>
</dbReference>